<dbReference type="GO" id="GO:0003723">
    <property type="term" value="F:RNA binding"/>
    <property type="evidence" value="ECO:0007669"/>
    <property type="project" value="UniProtKB-UniRule"/>
</dbReference>
<keyword evidence="5 6" id="KW-0804">Transcription</keyword>
<dbReference type="NCBIfam" id="TIGR01951">
    <property type="entry name" value="nusB"/>
    <property type="match status" value="1"/>
</dbReference>
<dbReference type="GO" id="GO:0006353">
    <property type="term" value="P:DNA-templated transcription termination"/>
    <property type="evidence" value="ECO:0007669"/>
    <property type="project" value="UniProtKB-UniRule"/>
</dbReference>
<dbReference type="InterPro" id="IPR011605">
    <property type="entry name" value="NusB_fam"/>
</dbReference>
<keyword evidence="4 6" id="KW-0805">Transcription regulation</keyword>
<protein>
    <recommendedName>
        <fullName evidence="6">Transcription antitermination protein NusB</fullName>
    </recommendedName>
    <alternativeName>
        <fullName evidence="6">Antitermination factor NusB</fullName>
    </alternativeName>
</protein>
<comment type="similarity">
    <text evidence="1 6">Belongs to the NusB family.</text>
</comment>
<evidence type="ECO:0000259" key="7">
    <source>
        <dbReference type="Pfam" id="PF01029"/>
    </source>
</evidence>
<feature type="domain" description="NusB/RsmB/TIM44" evidence="7">
    <location>
        <begin position="33"/>
        <end position="123"/>
    </location>
</feature>
<dbReference type="GO" id="GO:0031564">
    <property type="term" value="P:transcription antitermination"/>
    <property type="evidence" value="ECO:0007669"/>
    <property type="project" value="UniProtKB-KW"/>
</dbReference>
<dbReference type="InterPro" id="IPR035926">
    <property type="entry name" value="NusB-like_sf"/>
</dbReference>
<proteinExistence type="inferred from homology"/>
<evidence type="ECO:0000256" key="5">
    <source>
        <dbReference type="ARBA" id="ARBA00023163"/>
    </source>
</evidence>
<keyword evidence="2 6" id="KW-0889">Transcription antitermination</keyword>
<dbReference type="Gene3D" id="1.10.940.10">
    <property type="entry name" value="NusB-like"/>
    <property type="match status" value="1"/>
</dbReference>
<accession>A0A1F7WQX8</accession>
<sequence>MPALWILPIVKTKSDPRHLKRRQVVQQLFAESFASQAKLSGLTKKVIAKTKKIDGKIIKSAPQWPIDKLNKIDLAILRLAVYELLYETKTPSKVVIDEAIELAKEFGAESSPGFINGVLGSVYDREDAAKKT</sequence>
<evidence type="ECO:0000313" key="8">
    <source>
        <dbReference type="EMBL" id="OGM05210.1"/>
    </source>
</evidence>
<evidence type="ECO:0000256" key="4">
    <source>
        <dbReference type="ARBA" id="ARBA00023015"/>
    </source>
</evidence>
<name>A0A1F7WQX8_9BACT</name>
<dbReference type="PANTHER" id="PTHR11078:SF3">
    <property type="entry name" value="ANTITERMINATION NUSB DOMAIN-CONTAINING PROTEIN"/>
    <property type="match status" value="1"/>
</dbReference>
<comment type="caution">
    <text evidence="8">The sequence shown here is derived from an EMBL/GenBank/DDBJ whole genome shotgun (WGS) entry which is preliminary data.</text>
</comment>
<comment type="function">
    <text evidence="6">Involved in transcription antitermination. Required for transcription of ribosomal RNA (rRNA) genes. Binds specifically to the boxA antiterminator sequence of the ribosomal RNA (rrn) operons.</text>
</comment>
<evidence type="ECO:0000256" key="1">
    <source>
        <dbReference type="ARBA" id="ARBA00005952"/>
    </source>
</evidence>
<dbReference type="Proteomes" id="UP000178812">
    <property type="component" value="Unassembled WGS sequence"/>
</dbReference>
<evidence type="ECO:0000256" key="2">
    <source>
        <dbReference type="ARBA" id="ARBA00022814"/>
    </source>
</evidence>
<gene>
    <name evidence="6" type="primary">nusB</name>
    <name evidence="8" type="ORF">A2125_01765</name>
</gene>
<dbReference type="GO" id="GO:0005829">
    <property type="term" value="C:cytosol"/>
    <property type="evidence" value="ECO:0007669"/>
    <property type="project" value="TreeGrafter"/>
</dbReference>
<dbReference type="SUPFAM" id="SSF48013">
    <property type="entry name" value="NusB-like"/>
    <property type="match status" value="1"/>
</dbReference>
<evidence type="ECO:0000256" key="6">
    <source>
        <dbReference type="HAMAP-Rule" id="MF_00073"/>
    </source>
</evidence>
<dbReference type="AlphaFoldDB" id="A0A1F7WQX8"/>
<reference evidence="8 9" key="1">
    <citation type="journal article" date="2016" name="Nat. Commun.">
        <title>Thousands of microbial genomes shed light on interconnected biogeochemical processes in an aquifer system.</title>
        <authorList>
            <person name="Anantharaman K."/>
            <person name="Brown C.T."/>
            <person name="Hug L.A."/>
            <person name="Sharon I."/>
            <person name="Castelle C.J."/>
            <person name="Probst A.J."/>
            <person name="Thomas B.C."/>
            <person name="Singh A."/>
            <person name="Wilkins M.J."/>
            <person name="Karaoz U."/>
            <person name="Brodie E.L."/>
            <person name="Williams K.H."/>
            <person name="Hubbard S.S."/>
            <person name="Banfield J.F."/>
        </authorList>
    </citation>
    <scope>NUCLEOTIDE SEQUENCE [LARGE SCALE GENOMIC DNA]</scope>
</reference>
<dbReference type="InterPro" id="IPR006027">
    <property type="entry name" value="NusB_RsmB_TIM44"/>
</dbReference>
<keyword evidence="3 6" id="KW-0694">RNA-binding</keyword>
<dbReference type="PANTHER" id="PTHR11078">
    <property type="entry name" value="N UTILIZATION SUBSTANCE PROTEIN B-RELATED"/>
    <property type="match status" value="1"/>
</dbReference>
<evidence type="ECO:0000313" key="9">
    <source>
        <dbReference type="Proteomes" id="UP000178812"/>
    </source>
</evidence>
<dbReference type="HAMAP" id="MF_00073">
    <property type="entry name" value="NusB"/>
    <property type="match status" value="1"/>
</dbReference>
<evidence type="ECO:0000256" key="3">
    <source>
        <dbReference type="ARBA" id="ARBA00022884"/>
    </source>
</evidence>
<dbReference type="EMBL" id="MGFM01000043">
    <property type="protein sequence ID" value="OGM05210.1"/>
    <property type="molecule type" value="Genomic_DNA"/>
</dbReference>
<dbReference type="Pfam" id="PF01029">
    <property type="entry name" value="NusB"/>
    <property type="match status" value="1"/>
</dbReference>
<organism evidence="8 9">
    <name type="scientific">Candidatus Woesebacteria bacterium GWB1_43_5</name>
    <dbReference type="NCBI Taxonomy" id="1802474"/>
    <lineage>
        <taxon>Bacteria</taxon>
        <taxon>Candidatus Woeseibacteriota</taxon>
    </lineage>
</organism>